<dbReference type="SMART" id="SM00146">
    <property type="entry name" value="PI3Kc"/>
    <property type="match status" value="1"/>
</dbReference>
<dbReference type="InterPro" id="IPR044107">
    <property type="entry name" value="PIKKc_ATM"/>
</dbReference>
<comment type="catalytic activity">
    <reaction evidence="13">
        <text>L-seryl-[protein] + ATP = O-phospho-L-seryl-[protein] + ADP + H(+)</text>
        <dbReference type="Rhea" id="RHEA:17989"/>
        <dbReference type="Rhea" id="RHEA-COMP:9863"/>
        <dbReference type="Rhea" id="RHEA-COMP:11604"/>
        <dbReference type="ChEBI" id="CHEBI:15378"/>
        <dbReference type="ChEBI" id="CHEBI:29999"/>
        <dbReference type="ChEBI" id="CHEBI:30616"/>
        <dbReference type="ChEBI" id="CHEBI:83421"/>
        <dbReference type="ChEBI" id="CHEBI:456216"/>
        <dbReference type="EC" id="2.7.11.1"/>
    </reaction>
</comment>
<dbReference type="Proteomes" id="UP000027361">
    <property type="component" value="Unassembled WGS sequence"/>
</dbReference>
<dbReference type="PROSITE" id="PS51190">
    <property type="entry name" value="FATC"/>
    <property type="match status" value="1"/>
</dbReference>
<evidence type="ECO:0000256" key="13">
    <source>
        <dbReference type="ARBA" id="ARBA00048679"/>
    </source>
</evidence>
<dbReference type="GO" id="GO:0004674">
    <property type="term" value="F:protein serine/threonine kinase activity"/>
    <property type="evidence" value="ECO:0007669"/>
    <property type="project" value="UniProtKB-KW"/>
</dbReference>
<evidence type="ECO:0000256" key="15">
    <source>
        <dbReference type="SAM" id="MobiDB-lite"/>
    </source>
</evidence>
<feature type="region of interest" description="Disordered" evidence="15">
    <location>
        <begin position="440"/>
        <end position="475"/>
    </location>
</feature>
<feature type="domain" description="FATC" evidence="18">
    <location>
        <begin position="3090"/>
        <end position="3135"/>
    </location>
</feature>
<dbReference type="PROSITE" id="PS00915">
    <property type="entry name" value="PI3_4_KINASE_1"/>
    <property type="match status" value="1"/>
</dbReference>
<evidence type="ECO:0000259" key="17">
    <source>
        <dbReference type="PROSITE" id="PS51189"/>
    </source>
</evidence>
<dbReference type="InterPro" id="IPR014009">
    <property type="entry name" value="PIK_FAT"/>
</dbReference>
<dbReference type="SUPFAM" id="SSF56112">
    <property type="entry name" value="Protein kinase-like (PK-like)"/>
    <property type="match status" value="1"/>
</dbReference>
<evidence type="ECO:0000256" key="1">
    <source>
        <dbReference type="ARBA" id="ARBA00004123"/>
    </source>
</evidence>
<dbReference type="RefSeq" id="XP_013246189.1">
    <property type="nucleotide sequence ID" value="XM_013390735.1"/>
</dbReference>
<dbReference type="PROSITE" id="PS00916">
    <property type="entry name" value="PI3_4_KINASE_2"/>
    <property type="match status" value="1"/>
</dbReference>
<feature type="compositionally biased region" description="Basic and acidic residues" evidence="15">
    <location>
        <begin position="457"/>
        <end position="468"/>
    </location>
</feature>
<evidence type="ECO:0000256" key="5">
    <source>
        <dbReference type="ARBA" id="ARBA00022527"/>
    </source>
</evidence>
<evidence type="ECO:0000256" key="11">
    <source>
        <dbReference type="ARBA" id="ARBA00023242"/>
    </source>
</evidence>
<dbReference type="PANTHER" id="PTHR37079:SF4">
    <property type="entry name" value="SERINE_THREONINE-PROTEIN KINASE ATM"/>
    <property type="match status" value="1"/>
</dbReference>
<evidence type="ECO:0000259" key="18">
    <source>
        <dbReference type="PROSITE" id="PS51190"/>
    </source>
</evidence>
<dbReference type="InterPro" id="IPR000403">
    <property type="entry name" value="PI3/4_kinase_cat_dom"/>
</dbReference>
<dbReference type="InterPro" id="IPR018936">
    <property type="entry name" value="PI3/4_kinase_CS"/>
</dbReference>
<keyword evidence="14" id="KW-0156">Chromatin regulator</keyword>
<keyword evidence="10 14" id="KW-0067">ATP-binding</keyword>
<dbReference type="EC" id="2.7.11.1" evidence="3 14"/>
<dbReference type="Pfam" id="PF02260">
    <property type="entry name" value="FATC"/>
    <property type="match status" value="1"/>
</dbReference>
<keyword evidence="8 14" id="KW-0227">DNA damage</keyword>
<evidence type="ECO:0000313" key="20">
    <source>
        <dbReference type="Proteomes" id="UP000027361"/>
    </source>
</evidence>
<keyword evidence="14" id="KW-0158">Chromosome</keyword>
<evidence type="ECO:0000256" key="10">
    <source>
        <dbReference type="ARBA" id="ARBA00022840"/>
    </source>
</evidence>
<feature type="domain" description="FAT" evidence="17">
    <location>
        <begin position="2024"/>
        <end position="2633"/>
    </location>
</feature>
<sequence length="3135" mass="347846">MDHTIENAVVLIASDKAKERQEGLLRYREAFSDPGVLSSLPDVLDAKDIRTGKPCWTSVFQSLFDALFIERSICIKKAKGGGGTGELQAAALKRFQDVAILVSWMVDQARLRIGRKTTRAVFAHLTQTLGAENAQLLDALIPPYLRALKSLLTWKPHADHLEEKSWLDGVSICWNLLLGDKVSDRITGSDEVDLERYANVLAVAAADRKSGSATLTNAHAADAFLCLQAMFESCVAPLVGLAGERFGIHMLEKYVRYFVLRPSESTVTLPVISSLNVLLRALQLNERILTTTFATIIWPPLLRLFTTKSLTLKEHVLITLDLLLPLLAVPPPSVCGSASEETAKKKRRAELRAKLQDLQHLLVKEPLSRTGLRPLPLGILSLRHIPIDEGAFTEPCQTMTFQASFGFAAPNTHDWCGLELAADVISFLMKSDREVLHTLEDEQHNRGPPVKDASLMPEKRERSDKANSRMEVSATPNPAVQVEVGLAAKTRCKVKTPASSTDAHDRPAKRVRTSERMLAPGLLPGTQQEPWLEYFSEVRASDPSSKMRRLWGLQVLAMWMEKHPEDATKALNDDLAGEIAEASNDSDEEIASWATLTLACATALQTNSNESSRWKIWPRIWSLITRRVALPHLSRASATLANAMLRCSLVDTATLPKDVSTIIFELSSQAITRPSEALCDLLSRSLEIIDANRASIDPAVVKGALALVQSLWIPSFASSPATSTAFDASVHCPAATMLHLLAQLGGLQHCPNLTVGKPFLEGSACIRNLAANIEHRAMLRYVIFAELDEAKVPTSTSKHQPIPRETLFIPLDPNTPASRLSSSLASSIKVVLENFNVRAMDMVGPSVLSQYHSYQLRQFVEFAALVLLFRGLMHVNGFSTPSELFMKPLQTLQTVANECALRTRTVEEKHFILSPLVCLGLPAPISAARSAIVPPARRSGVRHEHFIQFTGPHRQLADQGVQHFLRACFEIEDSMPDTCALSDALAQVIKVISPEVEMAKPDLLQGEDDSMEADYEYDKQVKDVPIPGNVTLDVLLNGSIRYEITSFVFAIIAVMHAVRKQSSSQNQRRPLHLILENGADLARVIMLLPAAVHATDSGLLSLDDMELQELLSITGEELLPKYQYSRDPVAHSITLKVIRIVIRHEKFAADSVGLRDMCRWFMIHSAKAKTFFVWETVSDIAELLYDFLTCSGLVDIWNPDGECVSNIEPTQIMQNLQGAADLRTRFHAATLLGALFNDLAITPGDEAVEQEQRLFPQLQNVAILDVTKFEGTLTTLLLFGNITVLSSLNRSDGLGSLLEIAMRRRDYSAHFASVMKCVASHLGFDSTMELYSTFAAQIVYSIHQLNQDTLAVPWEALGYRSQRAWATSNLPAIGLMLLELFEGEDGSGDFDVFCKMARVEREMALDICRPSIAAFELGDSATRLRQGTTAVTAGAVWDLAVTNLRQCEKSGASAKVMHQRLKDAKDLVTAWLMRFAWLKDHTTSDELLLEIATFGHNQAAALRKVSSPPSSSLSDVSELHEPPRPFHDPKALLNALSTLDHQAGGIFDASSGYHILHHLFGFIFDAKLVNDQKRLLRGVIIYVSMCYNAVQKSQAILNLILRNCSSLLKEVDLIPLAATLLNWAATTAKYSAARSRCWIVALARAGYAVASHLRSSDAEAVRLGIQCRQWLQKLASNCLAVPATEKIVLWVLLFWPDIIAETLSLKVQALSLPQVMDALAQLPDLSISNSALTIILSKVRDADSADRAIFAEEGLWLLKQQAISRQREAQTQARFAHLLAQILVQSGGQYRMPFAPASTRFAQTIRRAKAWGLESPKGATTFSAEHTFLGLVLRFWHNLEDGNHQDLLLCLRSVMAHTASVDDFLEGMDSSDAEELRLIAAFRSNSLNISHRTLNESLELIPSSTSATYSVWIGAICEAICVSLATPTSAFGNIYVQLVPLARRYTKLAEQMGPLLIRRVLQADEGACDEKDLRALYQFFNHVTKSAAADKRMHTFVVDCVLYLRQAEHKDSGVNLSLAIDYLALANRALDAGMFTAAAMFIEIHRESRSRQSLDPDAQLESSLLDQVYSNVDDPDSFYSIPTSGSHAALLELMHHEGRWQFAFEIAAAYFEVDRQLESRTSVATMATPLHQLGFNAFATSLINTRDAQPSGQSNHIQYDMAWQSANWDLPAHGDNADAGSGQTLYQALRAVTFAHDKSHAVEAVSLALRRQLQGFGRMASEPGKALSASCLELIGLSEVQSWLDKCKRSPMSMSALEAISADYMREPPSGVDSQVRVRILQVRKSLAYGCRSALVRTSVGGWNDEGVARAVKIESHLCREIAKAARVEKRLQAALAMSKLVQNLEESTGQIEFSSVLEFAQTLWSYGQHTAAQNYLTQAMTDRLRIPLALDDGDIGEGLTQSGVWHAEARSEQPQVIEDNYFQRALKLSTGSSVNVTQQSKVFHRFASFAHDQYIRDASSGEIARLKEAVEKRTEEVRQHEALERSSREYSHQHSRHARTILEQDRASLSMLERRQAAALEQALTMFAQSFITSDLFDNSLIRFTSLWFENSANNILNAKIENLINKIPSHKFVLLTHQISARLSKPGASPYATPEEPNRQRFHRIISLTMARMCKDHPFHTMYSLYAMRSRNVTAESQKSSSRRRATLTPSVAPSQTLRAAAADEIWDALLRQKERRGQLRDFSLACDSYVEWAILDLHNYGTRFFNKSGTLKQSKDIKLPSSRELKLAALHDLPIPVATIDLPVDISCKYESFVGVARYSSTFSTAGGIHLPKISDCIGSDGQRYRQLFKNNDDLRQDAVMQQVFRIVNGLLEEDTQSRRRNLRMRTYIVRPLGDQWGLLQFVSNTKPIGEPLLDLHSRHRRKGEITPHEGRGAIAAVGKASKSQRLYVFEDCCRKLPPIFRRFFTEEFKDPMAWFSSRLTYTRSVAVGSIVGYVLGLGDRHLSNILIDVANGELVHIDFGIAFDQGKLLPIPELVPFRLTRDIVDGMGMPGIDGAFRQCCQQTLRVLRQGTELIKTILEVFKYDPLFSWTANPVKAIRAQERDDVSDGNTTRSGLMPPDITNGAPISTAEISADRAVATVMQKLAPTLSVEYTVNDLIQQARDPQNLAVIFNGESIVLEPKAESVDALHRV</sequence>
<evidence type="ECO:0000259" key="16">
    <source>
        <dbReference type="PROSITE" id="PS50290"/>
    </source>
</evidence>
<evidence type="ECO:0000256" key="2">
    <source>
        <dbReference type="ARBA" id="ARBA00010769"/>
    </source>
</evidence>
<evidence type="ECO:0000256" key="6">
    <source>
        <dbReference type="ARBA" id="ARBA00022679"/>
    </source>
</evidence>
<dbReference type="GO" id="GO:0006325">
    <property type="term" value="P:chromatin organization"/>
    <property type="evidence" value="ECO:0007669"/>
    <property type="project" value="UniProtKB-KW"/>
</dbReference>
<dbReference type="GO" id="GO:0035556">
    <property type="term" value="P:intracellular signal transduction"/>
    <property type="evidence" value="ECO:0007669"/>
    <property type="project" value="UniProtKB-ARBA"/>
</dbReference>
<dbReference type="STRING" id="1037660.A0A066WRT8"/>
<feature type="domain" description="PI3K/PI4K catalytic" evidence="16">
    <location>
        <begin position="2762"/>
        <end position="3074"/>
    </location>
</feature>
<dbReference type="GO" id="GO:0006281">
    <property type="term" value="P:DNA repair"/>
    <property type="evidence" value="ECO:0007669"/>
    <property type="project" value="InterPro"/>
</dbReference>
<evidence type="ECO:0000256" key="14">
    <source>
        <dbReference type="RuleBase" id="RU365027"/>
    </source>
</evidence>
<dbReference type="OMA" id="DVRLYRM"/>
<dbReference type="PANTHER" id="PTHR37079">
    <property type="entry name" value="SERINE/THREONINE-PROTEIN KINASE ATM"/>
    <property type="match status" value="1"/>
</dbReference>
<reference evidence="19 20" key="1">
    <citation type="submission" date="2014-05" db="EMBL/GenBank/DDBJ databases">
        <title>Draft genome sequence of a rare smut relative, Tilletiaria anomala UBC 951.</title>
        <authorList>
            <consortium name="DOE Joint Genome Institute"/>
            <person name="Toome M."/>
            <person name="Kuo A."/>
            <person name="Henrissat B."/>
            <person name="Lipzen A."/>
            <person name="Tritt A."/>
            <person name="Yoshinaga Y."/>
            <person name="Zane M."/>
            <person name="Barry K."/>
            <person name="Grigoriev I.V."/>
            <person name="Spatafora J.W."/>
            <person name="Aimea M.C."/>
        </authorList>
    </citation>
    <scope>NUCLEOTIDE SEQUENCE [LARGE SCALE GENOMIC DNA]</scope>
    <source>
        <strain evidence="19 20">UBC 951</strain>
    </source>
</reference>
<organism evidence="19 20">
    <name type="scientific">Tilletiaria anomala (strain ATCC 24038 / CBS 436.72 / UBC 951)</name>
    <dbReference type="NCBI Taxonomy" id="1037660"/>
    <lineage>
        <taxon>Eukaryota</taxon>
        <taxon>Fungi</taxon>
        <taxon>Dikarya</taxon>
        <taxon>Basidiomycota</taxon>
        <taxon>Ustilaginomycotina</taxon>
        <taxon>Exobasidiomycetes</taxon>
        <taxon>Georgefischeriales</taxon>
        <taxon>Tilletiariaceae</taxon>
        <taxon>Tilletiaria</taxon>
    </lineage>
</organism>
<evidence type="ECO:0000256" key="7">
    <source>
        <dbReference type="ARBA" id="ARBA00022741"/>
    </source>
</evidence>
<dbReference type="GO" id="GO:0005634">
    <property type="term" value="C:nucleus"/>
    <property type="evidence" value="ECO:0007669"/>
    <property type="project" value="UniProtKB-SubCell"/>
</dbReference>
<evidence type="ECO:0000256" key="4">
    <source>
        <dbReference type="ARBA" id="ARBA00014619"/>
    </source>
</evidence>
<comment type="subcellular location">
    <subcellularLocation>
        <location evidence="14">Chromosome</location>
        <location evidence="14">Telomere</location>
    </subcellularLocation>
    <subcellularLocation>
        <location evidence="1 14">Nucleus</location>
    </subcellularLocation>
</comment>
<accession>A0A066WRT8</accession>
<keyword evidence="11 14" id="KW-0539">Nucleus</keyword>
<feature type="region of interest" description="Disordered" evidence="15">
    <location>
        <begin position="3045"/>
        <end position="3069"/>
    </location>
</feature>
<dbReference type="InterPro" id="IPR021668">
    <property type="entry name" value="TAN"/>
</dbReference>
<dbReference type="Gene3D" id="1.10.1070.11">
    <property type="entry name" value="Phosphatidylinositol 3-/4-kinase, catalytic domain"/>
    <property type="match status" value="1"/>
</dbReference>
<dbReference type="GO" id="GO:0000781">
    <property type="term" value="C:chromosome, telomeric region"/>
    <property type="evidence" value="ECO:0007669"/>
    <property type="project" value="UniProtKB-SubCell"/>
</dbReference>
<keyword evidence="7 14" id="KW-0547">Nucleotide-binding</keyword>
<evidence type="ECO:0000256" key="12">
    <source>
        <dbReference type="ARBA" id="ARBA00047899"/>
    </source>
</evidence>
<dbReference type="GO" id="GO:0106310">
    <property type="term" value="F:protein serine kinase activity"/>
    <property type="evidence" value="ECO:0007669"/>
    <property type="project" value="RHEA"/>
</dbReference>
<dbReference type="InterPro" id="IPR011009">
    <property type="entry name" value="Kinase-like_dom_sf"/>
</dbReference>
<evidence type="ECO:0000313" key="19">
    <source>
        <dbReference type="EMBL" id="KDN53350.1"/>
    </source>
</evidence>
<keyword evidence="20" id="KW-1185">Reference proteome</keyword>
<dbReference type="Pfam" id="PF11640">
    <property type="entry name" value="TAN"/>
    <property type="match status" value="1"/>
</dbReference>
<comment type="similarity">
    <text evidence="2 14">Belongs to the PI3/PI4-kinase family. ATM subfamily.</text>
</comment>
<dbReference type="InParanoid" id="A0A066WRT8"/>
<dbReference type="Pfam" id="PF00454">
    <property type="entry name" value="PI3_PI4_kinase"/>
    <property type="match status" value="1"/>
</dbReference>
<dbReference type="OrthoDB" id="381190at2759"/>
<comment type="function">
    <text evidence="14">Serine/threonine protein kinase which activates checkpoint signaling upon genotoxic stresses such as ionizing radiation (IR), ultraviolet light (UV), or DNA replication stalling, thereby acting as a DNA damage sensor. Recognizes the substrate consensus sequence [ST]-Q. Phosphorylates histone H2A to form H2AS128ph (gamma-H2A) at sites of DNA damage, involved in the regulation of DNA damage response mechanism. Required for the control of telomere length and genome stability.</text>
</comment>
<dbReference type="CDD" id="cd05171">
    <property type="entry name" value="PIKKc_ATM"/>
    <property type="match status" value="1"/>
</dbReference>
<evidence type="ECO:0000256" key="3">
    <source>
        <dbReference type="ARBA" id="ARBA00012513"/>
    </source>
</evidence>
<dbReference type="SMART" id="SM01342">
    <property type="entry name" value="TAN"/>
    <property type="match status" value="1"/>
</dbReference>
<dbReference type="GO" id="GO:0005524">
    <property type="term" value="F:ATP binding"/>
    <property type="evidence" value="ECO:0007669"/>
    <property type="project" value="UniProtKB-KW"/>
</dbReference>
<keyword evidence="9 14" id="KW-0418">Kinase</keyword>
<evidence type="ECO:0000256" key="9">
    <source>
        <dbReference type="ARBA" id="ARBA00022777"/>
    </source>
</evidence>
<keyword evidence="5 14" id="KW-0723">Serine/threonine-protein kinase</keyword>
<dbReference type="EMBL" id="JMSN01000002">
    <property type="protein sequence ID" value="KDN53350.1"/>
    <property type="molecule type" value="Genomic_DNA"/>
</dbReference>
<evidence type="ECO:0000256" key="8">
    <source>
        <dbReference type="ARBA" id="ARBA00022763"/>
    </source>
</evidence>
<dbReference type="PROSITE" id="PS51189">
    <property type="entry name" value="FAT"/>
    <property type="match status" value="1"/>
</dbReference>
<name>A0A066WRT8_TILAU</name>
<gene>
    <name evidence="19" type="ORF">K437DRAFT_241928</name>
</gene>
<keyword evidence="14" id="KW-0779">Telomere</keyword>
<protein>
    <recommendedName>
        <fullName evidence="4 14">Serine/threonine-protein kinase Tel1</fullName>
        <ecNumber evidence="3 14">2.7.11.1</ecNumber>
    </recommendedName>
</protein>
<dbReference type="InterPro" id="IPR003152">
    <property type="entry name" value="FATC_dom"/>
</dbReference>
<dbReference type="Gene3D" id="3.30.1010.10">
    <property type="entry name" value="Phosphatidylinositol 3-kinase Catalytic Subunit, Chain A, domain 4"/>
    <property type="match status" value="1"/>
</dbReference>
<comment type="catalytic activity">
    <reaction evidence="12 14">
        <text>L-threonyl-[protein] + ATP = O-phospho-L-threonyl-[protein] + ADP + H(+)</text>
        <dbReference type="Rhea" id="RHEA:46608"/>
        <dbReference type="Rhea" id="RHEA-COMP:11060"/>
        <dbReference type="Rhea" id="RHEA-COMP:11605"/>
        <dbReference type="ChEBI" id="CHEBI:15378"/>
        <dbReference type="ChEBI" id="CHEBI:30013"/>
        <dbReference type="ChEBI" id="CHEBI:30616"/>
        <dbReference type="ChEBI" id="CHEBI:61977"/>
        <dbReference type="ChEBI" id="CHEBI:456216"/>
        <dbReference type="EC" id="2.7.11.1"/>
    </reaction>
</comment>
<dbReference type="PROSITE" id="PS50290">
    <property type="entry name" value="PI3_4_KINASE_3"/>
    <property type="match status" value="1"/>
</dbReference>
<proteinExistence type="inferred from homology"/>
<comment type="caution">
    <text evidence="19">The sequence shown here is derived from an EMBL/GenBank/DDBJ whole genome shotgun (WGS) entry which is preliminary data.</text>
</comment>
<dbReference type="GeneID" id="25263082"/>
<dbReference type="HOGENOM" id="CLU_000178_11_0_1"/>
<dbReference type="InterPro" id="IPR038980">
    <property type="entry name" value="ATM_plant"/>
</dbReference>
<dbReference type="InterPro" id="IPR036940">
    <property type="entry name" value="PI3/4_kinase_cat_sf"/>
</dbReference>
<keyword evidence="6 14" id="KW-0808">Transferase</keyword>